<dbReference type="OrthoDB" id="3574452at2"/>
<name>A0A3E0WFL1_9MICO</name>
<sequence>MSDEQRTVKSVEAAAEHPESGLLGTVAIDPTAPALFSLPAEAEATGGRAAAADRRRSVARSVLPPVLLGVAFLLLWQLAVVAFDIKPYLLPSPSDIVGQIFIVLPLLWSSLLATGLNALIGLVLGGLIAVVLALLASRVSILDRMIVPIVAAVAVVPIVALAPILNTMFGSTSDTPRRIVVLIVVFAPVFINTLRGLRQVRPVHRDLMRAYAASNWQLTRTVTLPGAVPFIFTGLRIAAPLGVISAIVAEYFGGLQNGLGSRITSAAANSAYPRAWSYVFGAIILGLVFYAVTLLLERLASRRRA</sequence>
<organism evidence="9 10">
    <name type="scientific">Subtercola boreus</name>
    <dbReference type="NCBI Taxonomy" id="120213"/>
    <lineage>
        <taxon>Bacteria</taxon>
        <taxon>Bacillati</taxon>
        <taxon>Actinomycetota</taxon>
        <taxon>Actinomycetes</taxon>
        <taxon>Micrococcales</taxon>
        <taxon>Microbacteriaceae</taxon>
        <taxon>Subtercola</taxon>
    </lineage>
</organism>
<comment type="subcellular location">
    <subcellularLocation>
        <location evidence="1 7">Cell membrane</location>
        <topology evidence="1 7">Multi-pass membrane protein</topology>
    </subcellularLocation>
</comment>
<dbReference type="PANTHER" id="PTHR30151">
    <property type="entry name" value="ALKANE SULFONATE ABC TRANSPORTER-RELATED, MEMBRANE SUBUNIT"/>
    <property type="match status" value="1"/>
</dbReference>
<dbReference type="SUPFAM" id="SSF161098">
    <property type="entry name" value="MetI-like"/>
    <property type="match status" value="1"/>
</dbReference>
<dbReference type="PROSITE" id="PS50928">
    <property type="entry name" value="ABC_TM1"/>
    <property type="match status" value="1"/>
</dbReference>
<feature type="transmembrane region" description="Helical" evidence="7">
    <location>
        <begin position="103"/>
        <end position="134"/>
    </location>
</feature>
<dbReference type="Pfam" id="PF00528">
    <property type="entry name" value="BPD_transp_1"/>
    <property type="match status" value="1"/>
</dbReference>
<evidence type="ECO:0000256" key="2">
    <source>
        <dbReference type="ARBA" id="ARBA00022448"/>
    </source>
</evidence>
<feature type="transmembrane region" description="Helical" evidence="7">
    <location>
        <begin position="62"/>
        <end position="83"/>
    </location>
</feature>
<feature type="transmembrane region" description="Helical" evidence="7">
    <location>
        <begin position="177"/>
        <end position="197"/>
    </location>
</feature>
<evidence type="ECO:0000256" key="1">
    <source>
        <dbReference type="ARBA" id="ARBA00004651"/>
    </source>
</evidence>
<evidence type="ECO:0000256" key="5">
    <source>
        <dbReference type="ARBA" id="ARBA00022989"/>
    </source>
</evidence>
<dbReference type="PANTHER" id="PTHR30151:SF41">
    <property type="entry name" value="ABC TRANSPORTER PERMEASE PROTEIN"/>
    <property type="match status" value="1"/>
</dbReference>
<dbReference type="InterPro" id="IPR035906">
    <property type="entry name" value="MetI-like_sf"/>
</dbReference>
<evidence type="ECO:0000313" key="10">
    <source>
        <dbReference type="Proteomes" id="UP000257080"/>
    </source>
</evidence>
<keyword evidence="6 7" id="KW-0472">Membrane</keyword>
<comment type="caution">
    <text evidence="9">The sequence shown here is derived from an EMBL/GenBank/DDBJ whole genome shotgun (WGS) entry which is preliminary data.</text>
</comment>
<dbReference type="RefSeq" id="WP_116417800.1">
    <property type="nucleotide sequence ID" value="NZ_NBXC01000009.1"/>
</dbReference>
<feature type="transmembrane region" description="Helical" evidence="7">
    <location>
        <begin position="146"/>
        <end position="165"/>
    </location>
</feature>
<dbReference type="CDD" id="cd06261">
    <property type="entry name" value="TM_PBP2"/>
    <property type="match status" value="1"/>
</dbReference>
<keyword evidence="5 7" id="KW-1133">Transmembrane helix</keyword>
<evidence type="ECO:0000259" key="8">
    <source>
        <dbReference type="PROSITE" id="PS50928"/>
    </source>
</evidence>
<keyword evidence="3" id="KW-1003">Cell membrane</keyword>
<dbReference type="GO" id="GO:0005886">
    <property type="term" value="C:plasma membrane"/>
    <property type="evidence" value="ECO:0007669"/>
    <property type="project" value="UniProtKB-SubCell"/>
</dbReference>
<dbReference type="GO" id="GO:0055085">
    <property type="term" value="P:transmembrane transport"/>
    <property type="evidence" value="ECO:0007669"/>
    <property type="project" value="InterPro"/>
</dbReference>
<dbReference type="AlphaFoldDB" id="A0A3E0WFL1"/>
<accession>A0A3E0WFL1</accession>
<gene>
    <name evidence="9" type="ORF">B7R25_04500</name>
</gene>
<comment type="similarity">
    <text evidence="7">Belongs to the binding-protein-dependent transport system permease family.</text>
</comment>
<feature type="domain" description="ABC transmembrane type-1" evidence="8">
    <location>
        <begin position="107"/>
        <end position="296"/>
    </location>
</feature>
<keyword evidence="4 7" id="KW-0812">Transmembrane</keyword>
<dbReference type="Gene3D" id="1.10.3720.10">
    <property type="entry name" value="MetI-like"/>
    <property type="match status" value="1"/>
</dbReference>
<proteinExistence type="inferred from homology"/>
<evidence type="ECO:0000256" key="6">
    <source>
        <dbReference type="ARBA" id="ARBA00023136"/>
    </source>
</evidence>
<feature type="transmembrane region" description="Helical" evidence="7">
    <location>
        <begin position="275"/>
        <end position="296"/>
    </location>
</feature>
<protein>
    <submittedName>
        <fullName evidence="9">Nitrate ABC transporter permease</fullName>
    </submittedName>
</protein>
<keyword evidence="2 7" id="KW-0813">Transport</keyword>
<feature type="transmembrane region" description="Helical" evidence="7">
    <location>
        <begin position="218"/>
        <end position="239"/>
    </location>
</feature>
<dbReference type="EMBL" id="NBXE01000009">
    <property type="protein sequence ID" value="RFA28484.1"/>
    <property type="molecule type" value="Genomic_DNA"/>
</dbReference>
<evidence type="ECO:0000256" key="3">
    <source>
        <dbReference type="ARBA" id="ARBA00022475"/>
    </source>
</evidence>
<evidence type="ECO:0000256" key="4">
    <source>
        <dbReference type="ARBA" id="ARBA00022692"/>
    </source>
</evidence>
<dbReference type="Proteomes" id="UP000257080">
    <property type="component" value="Unassembled WGS sequence"/>
</dbReference>
<reference evidence="9 10" key="1">
    <citation type="submission" date="2017-04" db="EMBL/GenBank/DDBJ databases">
        <title>Comparative genome analysis of Subtercola boreus.</title>
        <authorList>
            <person name="Cho Y.-J."/>
            <person name="Cho A."/>
            <person name="Kim O.-S."/>
            <person name="Lee J.-I."/>
        </authorList>
    </citation>
    <scope>NUCLEOTIDE SEQUENCE [LARGE SCALE GENOMIC DNA]</scope>
    <source>
        <strain evidence="9 10">P28004</strain>
    </source>
</reference>
<dbReference type="InterPro" id="IPR000515">
    <property type="entry name" value="MetI-like"/>
</dbReference>
<evidence type="ECO:0000313" key="9">
    <source>
        <dbReference type="EMBL" id="RFA28484.1"/>
    </source>
</evidence>
<evidence type="ECO:0000256" key="7">
    <source>
        <dbReference type="RuleBase" id="RU363032"/>
    </source>
</evidence>